<proteinExistence type="predicted"/>
<protein>
    <submittedName>
        <fullName evidence="2">DUF4344 domain-containing metallopeptidase</fullName>
    </submittedName>
</protein>
<evidence type="ECO:0000256" key="1">
    <source>
        <dbReference type="SAM" id="SignalP"/>
    </source>
</evidence>
<name>A0ABP6DIK8_9ACTN</name>
<gene>
    <name evidence="2" type="ORF">GCM10010307_51710</name>
</gene>
<comment type="caution">
    <text evidence="2">The sequence shown here is derived from an EMBL/GenBank/DDBJ whole genome shotgun (WGS) entry which is preliminary data.</text>
</comment>
<organism evidence="2 3">
    <name type="scientific">Streptomyces vastus</name>
    <dbReference type="NCBI Taxonomy" id="285451"/>
    <lineage>
        <taxon>Bacteria</taxon>
        <taxon>Bacillati</taxon>
        <taxon>Actinomycetota</taxon>
        <taxon>Actinomycetes</taxon>
        <taxon>Kitasatosporales</taxon>
        <taxon>Streptomycetaceae</taxon>
        <taxon>Streptomyces</taxon>
    </lineage>
</organism>
<feature type="signal peptide" evidence="1">
    <location>
        <begin position="1"/>
        <end position="23"/>
    </location>
</feature>
<dbReference type="EMBL" id="BAAASJ010000062">
    <property type="protein sequence ID" value="GAA2646211.1"/>
    <property type="molecule type" value="Genomic_DNA"/>
</dbReference>
<reference evidence="3" key="1">
    <citation type="journal article" date="2019" name="Int. J. Syst. Evol. Microbiol.">
        <title>The Global Catalogue of Microorganisms (GCM) 10K type strain sequencing project: providing services to taxonomists for standard genome sequencing and annotation.</title>
        <authorList>
            <consortium name="The Broad Institute Genomics Platform"/>
            <consortium name="The Broad Institute Genome Sequencing Center for Infectious Disease"/>
            <person name="Wu L."/>
            <person name="Ma J."/>
        </authorList>
    </citation>
    <scope>NUCLEOTIDE SEQUENCE [LARGE SCALE GENOMIC DNA]</scope>
    <source>
        <strain evidence="3">JCM 4524</strain>
    </source>
</reference>
<keyword evidence="3" id="KW-1185">Reference proteome</keyword>
<feature type="chain" id="PRO_5045079750" evidence="1">
    <location>
        <begin position="24"/>
        <end position="283"/>
    </location>
</feature>
<keyword evidence="1" id="KW-0732">Signal</keyword>
<dbReference type="Pfam" id="PF14247">
    <property type="entry name" value="DUF4344"/>
    <property type="match status" value="1"/>
</dbReference>
<accession>A0ABP6DIK8</accession>
<dbReference type="InterPro" id="IPR025644">
    <property type="entry name" value="DUF4344"/>
</dbReference>
<sequence length="283" mass="31474">MNRKRTAAAVGALTLALMSTSCASETNEVHPAQGEVAAQKDDHRFVPDYEKAEKRTDWSAEKLMRDAGFLEDLSAYATSLVKLPQDIPVGGISCGEPNLYWTSKEKAIIACYEEVTEMRELFRASDKADHRPSSSSSVDGRVIGAMSGMFFHELGHGLIHLYDLPAVGKEEDDADQLAAVVLINDGKQGQEYLMDMAEAFRLLGIVEKLGGGDKNQESEYADVHSLNEQRYYNLLCYQYGAHPEQYKSLVGKGGLPKERAEDCPDEWKQAESAWTRLLKPHLR</sequence>
<evidence type="ECO:0000313" key="2">
    <source>
        <dbReference type="EMBL" id="GAA2646211.1"/>
    </source>
</evidence>
<evidence type="ECO:0000313" key="3">
    <source>
        <dbReference type="Proteomes" id="UP001500151"/>
    </source>
</evidence>
<dbReference type="PROSITE" id="PS51257">
    <property type="entry name" value="PROKAR_LIPOPROTEIN"/>
    <property type="match status" value="1"/>
</dbReference>
<dbReference type="Proteomes" id="UP001500151">
    <property type="component" value="Unassembled WGS sequence"/>
</dbReference>